<proteinExistence type="predicted"/>
<protein>
    <submittedName>
        <fullName evidence="1">Uncharacterized protein</fullName>
    </submittedName>
</protein>
<sequence length="186" mass="21610">MEENEVQSAVRLIVEMSTYMNVILLSSSSEGYEICDRVIQWSGNDGRGHIARSKIKDMCIMPPFVMCDILKVIRASETAEAVIPLWEAIPGEYEEYAHQVLNSNAGKKGFSYRYISHRPFRSGDIYWIMEHQLQELEVDGRPCFEKVSLMTDEATIHVTCSEYFFRCCKELETIFYHYSENHVEEL</sequence>
<gene>
    <name evidence="1" type="ORF">ERS852533_00014</name>
</gene>
<reference evidence="1 2" key="1">
    <citation type="submission" date="2015-09" db="EMBL/GenBank/DDBJ databases">
        <authorList>
            <consortium name="Pathogen Informatics"/>
        </authorList>
    </citation>
    <scope>NUCLEOTIDE SEQUENCE [LARGE SCALE GENOMIC DNA]</scope>
    <source>
        <strain evidence="1 2">2789STDY5834921</strain>
    </source>
</reference>
<name>A0A174JVW9_9FIRM</name>
<evidence type="ECO:0000313" key="2">
    <source>
        <dbReference type="Proteomes" id="UP000095413"/>
    </source>
</evidence>
<dbReference type="EMBL" id="CZBA01000001">
    <property type="protein sequence ID" value="CUP02346.1"/>
    <property type="molecule type" value="Genomic_DNA"/>
</dbReference>
<evidence type="ECO:0000313" key="1">
    <source>
        <dbReference type="EMBL" id="CUP02346.1"/>
    </source>
</evidence>
<dbReference type="AlphaFoldDB" id="A0A174JVW9"/>
<accession>A0A174JVW9</accession>
<dbReference type="Proteomes" id="UP000095413">
    <property type="component" value="Unassembled WGS sequence"/>
</dbReference>
<organism evidence="1 2">
    <name type="scientific">Blautia obeum</name>
    <dbReference type="NCBI Taxonomy" id="40520"/>
    <lineage>
        <taxon>Bacteria</taxon>
        <taxon>Bacillati</taxon>
        <taxon>Bacillota</taxon>
        <taxon>Clostridia</taxon>
        <taxon>Lachnospirales</taxon>
        <taxon>Lachnospiraceae</taxon>
        <taxon>Blautia</taxon>
    </lineage>
</organism>